<sequence>MQHQECLYRRALFGALVGVLLFLVNQIHGDMIRVDCTLPSQRPGHRHAASLVFTQALTNTVDVVTLSTYTGTSFYIDC</sequence>
<proteinExistence type="predicted"/>
<evidence type="ECO:0000313" key="3">
    <source>
        <dbReference type="Proteomes" id="UP000051952"/>
    </source>
</evidence>
<dbReference type="AlphaFoldDB" id="A0A0S4KI55"/>
<evidence type="ECO:0000313" key="2">
    <source>
        <dbReference type="EMBL" id="CUI14223.1"/>
    </source>
</evidence>
<evidence type="ECO:0000256" key="1">
    <source>
        <dbReference type="SAM" id="SignalP"/>
    </source>
</evidence>
<protein>
    <submittedName>
        <fullName evidence="2">GPI-anchored surface protein, putative</fullName>
    </submittedName>
</protein>
<dbReference type="Proteomes" id="UP000051952">
    <property type="component" value="Unassembled WGS sequence"/>
</dbReference>
<feature type="signal peptide" evidence="1">
    <location>
        <begin position="1"/>
        <end position="29"/>
    </location>
</feature>
<feature type="chain" id="PRO_5006623409" evidence="1">
    <location>
        <begin position="30"/>
        <end position="78"/>
    </location>
</feature>
<reference evidence="3" key="1">
    <citation type="submission" date="2015-09" db="EMBL/GenBank/DDBJ databases">
        <authorList>
            <consortium name="Pathogen Informatics"/>
        </authorList>
    </citation>
    <scope>NUCLEOTIDE SEQUENCE [LARGE SCALE GENOMIC DNA]</scope>
    <source>
        <strain evidence="3">Lake Konstanz</strain>
    </source>
</reference>
<keyword evidence="1" id="KW-0732">Signal</keyword>
<name>A0A0S4KI55_BODSA</name>
<keyword evidence="3" id="KW-1185">Reference proteome</keyword>
<dbReference type="VEuPathDB" id="TriTrypDB:BSAL_78525"/>
<feature type="non-terminal residue" evidence="2">
    <location>
        <position position="78"/>
    </location>
</feature>
<dbReference type="EMBL" id="CYKH01000776">
    <property type="protein sequence ID" value="CUI14223.1"/>
    <property type="molecule type" value="Genomic_DNA"/>
</dbReference>
<gene>
    <name evidence="2" type="ORF">BSAL_78525</name>
</gene>
<organism evidence="2 3">
    <name type="scientific">Bodo saltans</name>
    <name type="common">Flagellated protozoan</name>
    <dbReference type="NCBI Taxonomy" id="75058"/>
    <lineage>
        <taxon>Eukaryota</taxon>
        <taxon>Discoba</taxon>
        <taxon>Euglenozoa</taxon>
        <taxon>Kinetoplastea</taxon>
        <taxon>Metakinetoplastina</taxon>
        <taxon>Eubodonida</taxon>
        <taxon>Bodonidae</taxon>
        <taxon>Bodo</taxon>
    </lineage>
</organism>
<accession>A0A0S4KI55</accession>